<accession>L1JT53</accession>
<protein>
    <recommendedName>
        <fullName evidence="4">Sulfotransferase domain-containing protein</fullName>
    </recommendedName>
</protein>
<keyword evidence="3" id="KW-0808">Transferase</keyword>
<comment type="similarity">
    <text evidence="2">Belongs to the sulfotransferase 1 family.</text>
</comment>
<reference evidence="6" key="3">
    <citation type="submission" date="2016-03" db="UniProtKB">
        <authorList>
            <consortium name="EnsemblProtists"/>
        </authorList>
    </citation>
    <scope>IDENTIFICATION</scope>
</reference>
<dbReference type="Proteomes" id="UP000011087">
    <property type="component" value="Unassembled WGS sequence"/>
</dbReference>
<evidence type="ECO:0000313" key="6">
    <source>
        <dbReference type="EnsemblProtists" id="EKX51355"/>
    </source>
</evidence>
<dbReference type="InterPro" id="IPR027417">
    <property type="entry name" value="P-loop_NTPase"/>
</dbReference>
<comment type="subcellular location">
    <subcellularLocation>
        <location evidence="1">Plastid</location>
        <location evidence="1">Chloroplast</location>
    </subcellularLocation>
</comment>
<evidence type="ECO:0000256" key="1">
    <source>
        <dbReference type="ARBA" id="ARBA00004229"/>
    </source>
</evidence>
<dbReference type="SUPFAM" id="SSF52540">
    <property type="entry name" value="P-loop containing nucleoside triphosphate hydrolases"/>
    <property type="match status" value="1"/>
</dbReference>
<dbReference type="InterPro" id="IPR000863">
    <property type="entry name" value="Sulfotransferase_dom"/>
</dbReference>
<reference evidence="7" key="2">
    <citation type="submission" date="2012-11" db="EMBL/GenBank/DDBJ databases">
        <authorList>
            <person name="Kuo A."/>
            <person name="Curtis B.A."/>
            <person name="Tanifuji G."/>
            <person name="Burki F."/>
            <person name="Gruber A."/>
            <person name="Irimia M."/>
            <person name="Maruyama S."/>
            <person name="Arias M.C."/>
            <person name="Ball S.G."/>
            <person name="Gile G.H."/>
            <person name="Hirakawa Y."/>
            <person name="Hopkins J.F."/>
            <person name="Rensing S.A."/>
            <person name="Schmutz J."/>
            <person name="Symeonidi A."/>
            <person name="Elias M."/>
            <person name="Eveleigh R.J."/>
            <person name="Herman E.K."/>
            <person name="Klute M.J."/>
            <person name="Nakayama T."/>
            <person name="Obornik M."/>
            <person name="Reyes-Prieto A."/>
            <person name="Armbrust E.V."/>
            <person name="Aves S.J."/>
            <person name="Beiko R.G."/>
            <person name="Coutinho P."/>
            <person name="Dacks J.B."/>
            <person name="Durnford D.G."/>
            <person name="Fast N.M."/>
            <person name="Green B.R."/>
            <person name="Grisdale C."/>
            <person name="Hempe F."/>
            <person name="Henrissat B."/>
            <person name="Hoppner M.P."/>
            <person name="Ishida K.-I."/>
            <person name="Kim E."/>
            <person name="Koreny L."/>
            <person name="Kroth P.G."/>
            <person name="Liu Y."/>
            <person name="Malik S.-B."/>
            <person name="Maier U.G."/>
            <person name="McRose D."/>
            <person name="Mock T."/>
            <person name="Neilson J.A."/>
            <person name="Onodera N.T."/>
            <person name="Poole A.M."/>
            <person name="Pritham E.J."/>
            <person name="Richards T.A."/>
            <person name="Rocap G."/>
            <person name="Roy S.W."/>
            <person name="Sarai C."/>
            <person name="Schaack S."/>
            <person name="Shirato S."/>
            <person name="Slamovits C.H."/>
            <person name="Spencer D.F."/>
            <person name="Suzuki S."/>
            <person name="Worden A.Z."/>
            <person name="Zauner S."/>
            <person name="Barry K."/>
            <person name="Bell C."/>
            <person name="Bharti A.K."/>
            <person name="Crow J.A."/>
            <person name="Grimwood J."/>
            <person name="Kramer R."/>
            <person name="Lindquist E."/>
            <person name="Lucas S."/>
            <person name="Salamov A."/>
            <person name="McFadden G.I."/>
            <person name="Lane C.E."/>
            <person name="Keeling P.J."/>
            <person name="Gray M.W."/>
            <person name="Grigoriev I.V."/>
            <person name="Archibald J.M."/>
        </authorList>
    </citation>
    <scope>NUCLEOTIDE SEQUENCE</scope>
    <source>
        <strain evidence="7">CCMP2712</strain>
    </source>
</reference>
<keyword evidence="7" id="KW-1185">Reference proteome</keyword>
<dbReference type="OrthoDB" id="205623at2759"/>
<dbReference type="GO" id="GO:0009507">
    <property type="term" value="C:chloroplast"/>
    <property type="evidence" value="ECO:0007669"/>
    <property type="project" value="UniProtKB-SubCell"/>
</dbReference>
<dbReference type="EnsemblProtists" id="EKX51355">
    <property type="protein sequence ID" value="EKX51355"/>
    <property type="gene ID" value="GUITHDRAFT_103270"/>
</dbReference>
<dbReference type="KEGG" id="gtt:GUITHDRAFT_103270"/>
<dbReference type="eggNOG" id="KOG1584">
    <property type="taxonomic scope" value="Eukaryota"/>
</dbReference>
<dbReference type="PANTHER" id="PTHR11783">
    <property type="entry name" value="SULFOTRANSFERASE SULT"/>
    <property type="match status" value="1"/>
</dbReference>
<dbReference type="GeneID" id="17307753"/>
<dbReference type="PaxDb" id="55529-EKX51355"/>
<dbReference type="RefSeq" id="XP_005838335.1">
    <property type="nucleotide sequence ID" value="XM_005838278.1"/>
</dbReference>
<reference evidence="5 7" key="1">
    <citation type="journal article" date="2012" name="Nature">
        <title>Algal genomes reveal evolutionary mosaicism and the fate of nucleomorphs.</title>
        <authorList>
            <consortium name="DOE Joint Genome Institute"/>
            <person name="Curtis B.A."/>
            <person name="Tanifuji G."/>
            <person name="Burki F."/>
            <person name="Gruber A."/>
            <person name="Irimia M."/>
            <person name="Maruyama S."/>
            <person name="Arias M.C."/>
            <person name="Ball S.G."/>
            <person name="Gile G.H."/>
            <person name="Hirakawa Y."/>
            <person name="Hopkins J.F."/>
            <person name="Kuo A."/>
            <person name="Rensing S.A."/>
            <person name="Schmutz J."/>
            <person name="Symeonidi A."/>
            <person name="Elias M."/>
            <person name="Eveleigh R.J."/>
            <person name="Herman E.K."/>
            <person name="Klute M.J."/>
            <person name="Nakayama T."/>
            <person name="Obornik M."/>
            <person name="Reyes-Prieto A."/>
            <person name="Armbrust E.V."/>
            <person name="Aves S.J."/>
            <person name="Beiko R.G."/>
            <person name="Coutinho P."/>
            <person name="Dacks J.B."/>
            <person name="Durnford D.G."/>
            <person name="Fast N.M."/>
            <person name="Green B.R."/>
            <person name="Grisdale C.J."/>
            <person name="Hempel F."/>
            <person name="Henrissat B."/>
            <person name="Hoppner M.P."/>
            <person name="Ishida K."/>
            <person name="Kim E."/>
            <person name="Koreny L."/>
            <person name="Kroth P.G."/>
            <person name="Liu Y."/>
            <person name="Malik S.B."/>
            <person name="Maier U.G."/>
            <person name="McRose D."/>
            <person name="Mock T."/>
            <person name="Neilson J.A."/>
            <person name="Onodera N.T."/>
            <person name="Poole A.M."/>
            <person name="Pritham E.J."/>
            <person name="Richards T.A."/>
            <person name="Rocap G."/>
            <person name="Roy S.W."/>
            <person name="Sarai C."/>
            <person name="Schaack S."/>
            <person name="Shirato S."/>
            <person name="Slamovits C.H."/>
            <person name="Spencer D.F."/>
            <person name="Suzuki S."/>
            <person name="Worden A.Z."/>
            <person name="Zauner S."/>
            <person name="Barry K."/>
            <person name="Bell C."/>
            <person name="Bharti A.K."/>
            <person name="Crow J.A."/>
            <person name="Grimwood J."/>
            <person name="Kramer R."/>
            <person name="Lindquist E."/>
            <person name="Lucas S."/>
            <person name="Salamov A."/>
            <person name="McFadden G.I."/>
            <person name="Lane C.E."/>
            <person name="Keeling P.J."/>
            <person name="Gray M.W."/>
            <person name="Grigoriev I.V."/>
            <person name="Archibald J.M."/>
        </authorList>
    </citation>
    <scope>NUCLEOTIDE SEQUENCE</scope>
    <source>
        <strain evidence="5 7">CCMP2712</strain>
    </source>
</reference>
<dbReference type="HOGENOM" id="CLU_1698843_0_0_1"/>
<dbReference type="Pfam" id="PF00685">
    <property type="entry name" value="Sulfotransfer_1"/>
    <property type="match status" value="1"/>
</dbReference>
<gene>
    <name evidence="5" type="ORF">GUITHDRAFT_103270</name>
</gene>
<evidence type="ECO:0000313" key="7">
    <source>
        <dbReference type="Proteomes" id="UP000011087"/>
    </source>
</evidence>
<dbReference type="GO" id="GO:0008146">
    <property type="term" value="F:sulfotransferase activity"/>
    <property type="evidence" value="ECO:0007669"/>
    <property type="project" value="InterPro"/>
</dbReference>
<dbReference type="OMA" id="WERCINA"/>
<dbReference type="EMBL" id="JH992976">
    <property type="protein sequence ID" value="EKX51355.1"/>
    <property type="molecule type" value="Genomic_DNA"/>
</dbReference>
<proteinExistence type="inferred from homology"/>
<dbReference type="Gene3D" id="3.40.50.300">
    <property type="entry name" value="P-loop containing nucleotide triphosphate hydrolases"/>
    <property type="match status" value="1"/>
</dbReference>
<evidence type="ECO:0000256" key="2">
    <source>
        <dbReference type="ARBA" id="ARBA00005771"/>
    </source>
</evidence>
<evidence type="ECO:0000259" key="4">
    <source>
        <dbReference type="Pfam" id="PF00685"/>
    </source>
</evidence>
<feature type="domain" description="Sulfotransferase" evidence="4">
    <location>
        <begin position="1"/>
        <end position="145"/>
    </location>
</feature>
<name>L1JT53_GUITC</name>
<sequence length="155" mass="18171">MRNPKDAAVSYANMGGLPPDGWDGSFERFIDPQCPHPGGSYFTYFKEMEEWLTKEIPREKSHVMYFEDVKRDQQSEVTRLAHFLDIQVSERKMKKIMEHTSFESMKGTKAGFLLRKGDVGEWKDWFSDSQNNRMDEAITERLRGSEFAKKLTFEL</sequence>
<dbReference type="AlphaFoldDB" id="L1JT53"/>
<organism evidence="5">
    <name type="scientific">Guillardia theta (strain CCMP2712)</name>
    <name type="common">Cryptophyte</name>
    <dbReference type="NCBI Taxonomy" id="905079"/>
    <lineage>
        <taxon>Eukaryota</taxon>
        <taxon>Cryptophyceae</taxon>
        <taxon>Pyrenomonadales</taxon>
        <taxon>Geminigeraceae</taxon>
        <taxon>Guillardia</taxon>
    </lineage>
</organism>
<evidence type="ECO:0000313" key="5">
    <source>
        <dbReference type="EMBL" id="EKX51355.1"/>
    </source>
</evidence>
<evidence type="ECO:0000256" key="3">
    <source>
        <dbReference type="ARBA" id="ARBA00022679"/>
    </source>
</evidence>